<dbReference type="AlphaFoldDB" id="A0A7S4F9K5"/>
<organism evidence="2">
    <name type="scientific">Chrysotila carterae</name>
    <name type="common">Marine alga</name>
    <name type="synonym">Syracosphaera carterae</name>
    <dbReference type="NCBI Taxonomy" id="13221"/>
    <lineage>
        <taxon>Eukaryota</taxon>
        <taxon>Haptista</taxon>
        <taxon>Haptophyta</taxon>
        <taxon>Prymnesiophyceae</taxon>
        <taxon>Isochrysidales</taxon>
        <taxon>Isochrysidaceae</taxon>
        <taxon>Chrysotila</taxon>
    </lineage>
</organism>
<gene>
    <name evidence="2" type="ORF">PCAR00345_LOCUS35146</name>
</gene>
<reference evidence="2" key="1">
    <citation type="submission" date="2021-01" db="EMBL/GenBank/DDBJ databases">
        <authorList>
            <person name="Corre E."/>
            <person name="Pelletier E."/>
            <person name="Niang G."/>
            <person name="Scheremetjew M."/>
            <person name="Finn R."/>
            <person name="Kale V."/>
            <person name="Holt S."/>
            <person name="Cochrane G."/>
            <person name="Meng A."/>
            <person name="Brown T."/>
            <person name="Cohen L."/>
        </authorList>
    </citation>
    <scope>NUCLEOTIDE SEQUENCE</scope>
    <source>
        <strain evidence="2">CCMP645</strain>
    </source>
</reference>
<feature type="signal peptide" evidence="1">
    <location>
        <begin position="1"/>
        <end position="31"/>
    </location>
</feature>
<sequence length="243" mass="26345">MTASTAHSWGMPATLIYTCCTILSVTVNATASPLLVFPVHRDVETSAVDGKLVPCNGEGTPLAEMPSGFKHRVWSKVWSPAGVGFCLGVWLGDSIVPRLTEALYKDTAVRTAEAWRQKMLTIQSIPWYVRYPKILAIAIVTSSLTEYVHALSEHGVLGSVHQTHVGRLGSHAVSSTVAVSKLQFERASCAAERVASSIAARSKGTKPVVQRLTKSEQRRVATPHASRILVADARLRPARLPHF</sequence>
<keyword evidence="1" id="KW-0732">Signal</keyword>
<evidence type="ECO:0000256" key="1">
    <source>
        <dbReference type="SAM" id="SignalP"/>
    </source>
</evidence>
<proteinExistence type="predicted"/>
<evidence type="ECO:0000313" key="2">
    <source>
        <dbReference type="EMBL" id="CAE0782444.1"/>
    </source>
</evidence>
<protein>
    <submittedName>
        <fullName evidence="2">Uncharacterized protein</fullName>
    </submittedName>
</protein>
<name>A0A7S4F9K5_CHRCT</name>
<dbReference type="EMBL" id="HBIZ01054853">
    <property type="protein sequence ID" value="CAE0782444.1"/>
    <property type="molecule type" value="Transcribed_RNA"/>
</dbReference>
<accession>A0A7S4F9K5</accession>
<feature type="chain" id="PRO_5030890620" evidence="1">
    <location>
        <begin position="32"/>
        <end position="243"/>
    </location>
</feature>